<dbReference type="RefSeq" id="WP_123121481.1">
    <property type="nucleotide sequence ID" value="NZ_RJJR01000012.1"/>
</dbReference>
<dbReference type="SUPFAM" id="SSF56935">
    <property type="entry name" value="Porins"/>
    <property type="match status" value="1"/>
</dbReference>
<keyword evidence="1" id="KW-0732">Signal</keyword>
<dbReference type="SUPFAM" id="SSF49464">
    <property type="entry name" value="Carboxypeptidase regulatory domain-like"/>
    <property type="match status" value="1"/>
</dbReference>
<evidence type="ECO:0000313" key="4">
    <source>
        <dbReference type="Proteomes" id="UP000267223"/>
    </source>
</evidence>
<feature type="chain" id="PRO_5018292497" evidence="1">
    <location>
        <begin position="20"/>
        <end position="921"/>
    </location>
</feature>
<dbReference type="InterPro" id="IPR008969">
    <property type="entry name" value="CarboxyPept-like_regulatory"/>
</dbReference>
<dbReference type="AlphaFoldDB" id="A0A3M9NCA5"/>
<dbReference type="Pfam" id="PF14905">
    <property type="entry name" value="OMP_b-brl_3"/>
    <property type="match status" value="1"/>
</dbReference>
<reference evidence="3 4" key="1">
    <citation type="submission" date="2018-11" db="EMBL/GenBank/DDBJ databases">
        <title>Draft genome sequence of Ferruginibacter sp. BO-59.</title>
        <authorList>
            <person name="Im W.T."/>
        </authorList>
    </citation>
    <scope>NUCLEOTIDE SEQUENCE [LARGE SCALE GENOMIC DNA]</scope>
    <source>
        <strain evidence="3 4">BO-59</strain>
    </source>
</reference>
<feature type="signal peptide" evidence="1">
    <location>
        <begin position="1"/>
        <end position="19"/>
    </location>
</feature>
<dbReference type="Proteomes" id="UP000267223">
    <property type="component" value="Unassembled WGS sequence"/>
</dbReference>
<name>A0A3M9NCA5_9BACT</name>
<organism evidence="3 4">
    <name type="scientific">Hanamia caeni</name>
    <dbReference type="NCBI Taxonomy" id="2294116"/>
    <lineage>
        <taxon>Bacteria</taxon>
        <taxon>Pseudomonadati</taxon>
        <taxon>Bacteroidota</taxon>
        <taxon>Chitinophagia</taxon>
        <taxon>Chitinophagales</taxon>
        <taxon>Chitinophagaceae</taxon>
        <taxon>Hanamia</taxon>
    </lineage>
</organism>
<accession>A0A3M9NCA5</accession>
<evidence type="ECO:0000313" key="3">
    <source>
        <dbReference type="EMBL" id="RNI34927.1"/>
    </source>
</evidence>
<dbReference type="Gene3D" id="2.60.40.1120">
    <property type="entry name" value="Carboxypeptidase-like, regulatory domain"/>
    <property type="match status" value="1"/>
</dbReference>
<gene>
    <name evidence="3" type="ORF">EFY79_14755</name>
</gene>
<evidence type="ECO:0000259" key="2">
    <source>
        <dbReference type="Pfam" id="PF14905"/>
    </source>
</evidence>
<keyword evidence="3" id="KW-0675">Receptor</keyword>
<feature type="domain" description="Outer membrane protein beta-barrel" evidence="2">
    <location>
        <begin position="457"/>
        <end position="913"/>
    </location>
</feature>
<sequence>MKKLYIALLFTFVGNVSFAQTITISGQVRDEHEDKPVNEAVVALLTPKDSFLYAFTRTDAEGKYEIKNVVPGKYILMTSQPKYADLLSDINAETNTTLPATLLMSKAELLQAVIVKTGSPLKIRGDTTVYTADSFKVSANANVEELLKKLPGIQVDKDGNIKAMGETVQKVLVDGEEFFGDDPGMAVKNIRADAVKEVQVFDKKSEESEFTGIDDGKTQKTINLKLKDNKKTGYFGKADVAAGPEKHIDNRYNANLMFGSFKGKRKLSAFLLNGNTGQDGLSWEDEQKYGGNDNYSLDITDNGDLSFSYTGSNDDEPYVDARNGYMTNVNAGAQYSNKWNDEYNLSLSPKYNSQRYTNNKITFTQTQIGDSVLNVNSTDNNNVNRYNFKTHGVLDTKLDSFNSIKIIANANFYHTEGNDILHSETTGNNGTLKNASDRNLGTNSDKQGLSGNIIFKHKFKKERRTLSFTGNWYSLDNNGNTLLQSSNQAYLDGNLSGRQDLNQQKNYEQATQTLSAGITYTEPLTKELSLELKYQVTYNSGKNNQVTYSYQDASGKYDYLVDSLSNDFKQNIIQNIPSARINFGNKKLKLNIGSGFGFTHFDLKDVTFNKDYLRNYTNFYPSANATYTYKPNHSIRLFYNGYSNQPTVNQLQPLRNNTDYFNQVIGNPDLKPSFVNNFRAYHQSYNFLKDFWTYQSVYANVTQNAITTNSIINLDSGKTISQPINVSGNYSINFYGGIGFKVKKIDTRFNFSPEINIRRYASVINNEKSFSKTVAPGMNAYISKSKEKKYDLSVSDEINYNSNVTTQNDKKIQYYSNILSFYGTVYYKKVWSINTDYNYFYREKTIASDQDLKTHIWNARLQRTFKNDEFTAYFLVRDILNQNVGIDRNFYGNTYTQQINDRLKRYFMIGFTWNFKNKSSK</sequence>
<dbReference type="Pfam" id="PF13620">
    <property type="entry name" value="CarboxypepD_reg"/>
    <property type="match status" value="1"/>
</dbReference>
<keyword evidence="4" id="KW-1185">Reference proteome</keyword>
<protein>
    <submittedName>
        <fullName evidence="3">TonB-dependent receptor</fullName>
    </submittedName>
</protein>
<dbReference type="EMBL" id="RJJR01000012">
    <property type="protein sequence ID" value="RNI34927.1"/>
    <property type="molecule type" value="Genomic_DNA"/>
</dbReference>
<dbReference type="InterPro" id="IPR041700">
    <property type="entry name" value="OMP_b-brl_3"/>
</dbReference>
<dbReference type="OrthoDB" id="606930at2"/>
<evidence type="ECO:0000256" key="1">
    <source>
        <dbReference type="SAM" id="SignalP"/>
    </source>
</evidence>
<proteinExistence type="predicted"/>
<comment type="caution">
    <text evidence="3">The sequence shown here is derived from an EMBL/GenBank/DDBJ whole genome shotgun (WGS) entry which is preliminary data.</text>
</comment>